<dbReference type="GO" id="GO:0008168">
    <property type="term" value="F:methyltransferase activity"/>
    <property type="evidence" value="ECO:0007669"/>
    <property type="project" value="InterPro"/>
</dbReference>
<evidence type="ECO:0000313" key="2">
    <source>
        <dbReference type="EMBL" id="EIN04011.1"/>
    </source>
</evidence>
<dbReference type="KEGG" id="psq:PUNSTDRAFT_139053"/>
<dbReference type="OMA" id="GGHAYCL"/>
<dbReference type="InterPro" id="IPR002877">
    <property type="entry name" value="RNA_MeTrfase_FtsJ_dom"/>
</dbReference>
<dbReference type="Pfam" id="PF01728">
    <property type="entry name" value="FtsJ"/>
    <property type="match status" value="1"/>
</dbReference>
<sequence length="378" mass="42624">MSRATSPVNDMTLRSPTNFLQDGLLSRPDTVDTFQQLHALRRQCREKSELDRHFKRTEAAVGANRNDSEAATKWIGRMKSSFMEIDNGTKFIDLGRPMKFLDLGCCPGGSASYILERHQSASGIGVSLESERGLQTDTLDRPPLPNRLEMRFGDMLSWYCGPLSSSGNHSSPPFDGSESLVWPPFSQSRRLFNLVVIHAHYISRKGAEPLERDRLLVSQLIIALQAVRIGGTLLVKLARADSPAHAKIIRMLDDLSLVITLWKPTTMQANRGSFYVVAKGVGLRERGRLLGSYLTGLRRVWLKLYRGRLERNGDQRMSDADLNFVITNEKLVDGYLPRLVTLCNPIWRRQIGALRGMVEPRNARAHHDRIPHESVDKL</sequence>
<organism evidence="2 3">
    <name type="scientific">Punctularia strigosozonata (strain HHB-11173)</name>
    <name type="common">White-rot fungus</name>
    <dbReference type="NCBI Taxonomy" id="741275"/>
    <lineage>
        <taxon>Eukaryota</taxon>
        <taxon>Fungi</taxon>
        <taxon>Dikarya</taxon>
        <taxon>Basidiomycota</taxon>
        <taxon>Agaricomycotina</taxon>
        <taxon>Agaricomycetes</taxon>
        <taxon>Corticiales</taxon>
        <taxon>Punctulariaceae</taxon>
        <taxon>Punctularia</taxon>
    </lineage>
</organism>
<keyword evidence="3" id="KW-1185">Reference proteome</keyword>
<dbReference type="AlphaFoldDB" id="R7S445"/>
<evidence type="ECO:0000259" key="1">
    <source>
        <dbReference type="Pfam" id="PF01728"/>
    </source>
</evidence>
<dbReference type="HOGENOM" id="CLU_043071_1_0_1"/>
<reference evidence="3" key="1">
    <citation type="journal article" date="2012" name="Science">
        <title>The Paleozoic origin of enzymatic lignin decomposition reconstructed from 31 fungal genomes.</title>
        <authorList>
            <person name="Floudas D."/>
            <person name="Binder M."/>
            <person name="Riley R."/>
            <person name="Barry K."/>
            <person name="Blanchette R.A."/>
            <person name="Henrissat B."/>
            <person name="Martinez A.T."/>
            <person name="Otillar R."/>
            <person name="Spatafora J.W."/>
            <person name="Yadav J.S."/>
            <person name="Aerts A."/>
            <person name="Benoit I."/>
            <person name="Boyd A."/>
            <person name="Carlson A."/>
            <person name="Copeland A."/>
            <person name="Coutinho P.M."/>
            <person name="de Vries R.P."/>
            <person name="Ferreira P."/>
            <person name="Findley K."/>
            <person name="Foster B."/>
            <person name="Gaskell J."/>
            <person name="Glotzer D."/>
            <person name="Gorecki P."/>
            <person name="Heitman J."/>
            <person name="Hesse C."/>
            <person name="Hori C."/>
            <person name="Igarashi K."/>
            <person name="Jurgens J.A."/>
            <person name="Kallen N."/>
            <person name="Kersten P."/>
            <person name="Kohler A."/>
            <person name="Kuees U."/>
            <person name="Kumar T.K.A."/>
            <person name="Kuo A."/>
            <person name="LaButti K."/>
            <person name="Larrondo L.F."/>
            <person name="Lindquist E."/>
            <person name="Ling A."/>
            <person name="Lombard V."/>
            <person name="Lucas S."/>
            <person name="Lundell T."/>
            <person name="Martin R."/>
            <person name="McLaughlin D.J."/>
            <person name="Morgenstern I."/>
            <person name="Morin E."/>
            <person name="Murat C."/>
            <person name="Nagy L.G."/>
            <person name="Nolan M."/>
            <person name="Ohm R.A."/>
            <person name="Patyshakuliyeva A."/>
            <person name="Rokas A."/>
            <person name="Ruiz-Duenas F.J."/>
            <person name="Sabat G."/>
            <person name="Salamov A."/>
            <person name="Samejima M."/>
            <person name="Schmutz J."/>
            <person name="Slot J.C."/>
            <person name="St John F."/>
            <person name="Stenlid J."/>
            <person name="Sun H."/>
            <person name="Sun S."/>
            <person name="Syed K."/>
            <person name="Tsang A."/>
            <person name="Wiebenga A."/>
            <person name="Young D."/>
            <person name="Pisabarro A."/>
            <person name="Eastwood D.C."/>
            <person name="Martin F."/>
            <person name="Cullen D."/>
            <person name="Grigoriev I.V."/>
            <person name="Hibbett D.S."/>
        </authorList>
    </citation>
    <scope>NUCLEOTIDE SEQUENCE [LARGE SCALE GENOMIC DNA]</scope>
    <source>
        <strain evidence="3">HHB-11173 SS5</strain>
    </source>
</reference>
<evidence type="ECO:0000313" key="3">
    <source>
        <dbReference type="Proteomes" id="UP000054196"/>
    </source>
</evidence>
<gene>
    <name evidence="2" type="ORF">PUNSTDRAFT_139053</name>
</gene>
<dbReference type="eggNOG" id="ENOG502S5H8">
    <property type="taxonomic scope" value="Eukaryota"/>
</dbReference>
<dbReference type="Proteomes" id="UP000054196">
    <property type="component" value="Unassembled WGS sequence"/>
</dbReference>
<dbReference type="EMBL" id="JH687557">
    <property type="protein sequence ID" value="EIN04011.1"/>
    <property type="molecule type" value="Genomic_DNA"/>
</dbReference>
<feature type="domain" description="Ribosomal RNA methyltransferase FtsJ" evidence="1">
    <location>
        <begin position="84"/>
        <end position="280"/>
    </location>
</feature>
<dbReference type="InterPro" id="IPR029063">
    <property type="entry name" value="SAM-dependent_MTases_sf"/>
</dbReference>
<dbReference type="Gene3D" id="3.40.50.150">
    <property type="entry name" value="Vaccinia Virus protein VP39"/>
    <property type="match status" value="1"/>
</dbReference>
<dbReference type="RefSeq" id="XP_007388800.1">
    <property type="nucleotide sequence ID" value="XM_007388738.1"/>
</dbReference>
<proteinExistence type="predicted"/>
<accession>R7S445</accession>
<name>R7S445_PUNST</name>
<dbReference type="GeneID" id="18880224"/>
<protein>
    <recommendedName>
        <fullName evidence="1">Ribosomal RNA methyltransferase FtsJ domain-containing protein</fullName>
    </recommendedName>
</protein>
<dbReference type="GO" id="GO:0032259">
    <property type="term" value="P:methylation"/>
    <property type="evidence" value="ECO:0007669"/>
    <property type="project" value="InterPro"/>
</dbReference>
<dbReference type="OrthoDB" id="417125at2759"/>
<dbReference type="Gene3D" id="3.40.50.12760">
    <property type="match status" value="1"/>
</dbReference>
<dbReference type="SUPFAM" id="SSF53335">
    <property type="entry name" value="S-adenosyl-L-methionine-dependent methyltransferases"/>
    <property type="match status" value="1"/>
</dbReference>